<dbReference type="EMBL" id="JAKNSF020000023">
    <property type="protein sequence ID" value="KAK7731224.1"/>
    <property type="molecule type" value="Genomic_DNA"/>
</dbReference>
<dbReference type="PRINTS" id="PR00081">
    <property type="entry name" value="GDHRDH"/>
</dbReference>
<dbReference type="Gene3D" id="3.40.50.720">
    <property type="entry name" value="NAD(P)-binding Rossmann-like Domain"/>
    <property type="match status" value="1"/>
</dbReference>
<feature type="region of interest" description="Disordered" evidence="3">
    <location>
        <begin position="1"/>
        <end position="20"/>
    </location>
</feature>
<dbReference type="PANTHER" id="PTHR24321:SF8">
    <property type="entry name" value="ESTRADIOL 17-BETA-DEHYDROGENASE 8-RELATED"/>
    <property type="match status" value="1"/>
</dbReference>
<evidence type="ECO:0000256" key="1">
    <source>
        <dbReference type="ARBA" id="ARBA00006484"/>
    </source>
</evidence>
<reference evidence="4 5" key="1">
    <citation type="submission" date="2024-02" db="EMBL/GenBank/DDBJ databases">
        <title>De novo assembly and annotation of 12 fungi associated with fruit tree decline syndrome in Ontario, Canada.</title>
        <authorList>
            <person name="Sulman M."/>
            <person name="Ellouze W."/>
            <person name="Ilyukhin E."/>
        </authorList>
    </citation>
    <scope>NUCLEOTIDE SEQUENCE [LARGE SCALE GENOMIC DNA]</scope>
    <source>
        <strain evidence="4 5">M169</strain>
    </source>
</reference>
<protein>
    <submittedName>
        <fullName evidence="4">Uncharacterized protein</fullName>
    </submittedName>
</protein>
<keyword evidence="2" id="KW-0560">Oxidoreductase</keyword>
<evidence type="ECO:0000256" key="3">
    <source>
        <dbReference type="SAM" id="MobiDB-lite"/>
    </source>
</evidence>
<dbReference type="PANTHER" id="PTHR24321">
    <property type="entry name" value="DEHYDROGENASES, SHORT CHAIN"/>
    <property type="match status" value="1"/>
</dbReference>
<organism evidence="4 5">
    <name type="scientific">Diaporthe eres</name>
    <name type="common">Phomopsis oblonga</name>
    <dbReference type="NCBI Taxonomy" id="83184"/>
    <lineage>
        <taxon>Eukaryota</taxon>
        <taxon>Fungi</taxon>
        <taxon>Dikarya</taxon>
        <taxon>Ascomycota</taxon>
        <taxon>Pezizomycotina</taxon>
        <taxon>Sordariomycetes</taxon>
        <taxon>Sordariomycetidae</taxon>
        <taxon>Diaporthales</taxon>
        <taxon>Diaporthaceae</taxon>
        <taxon>Diaporthe</taxon>
        <taxon>Diaporthe eres species complex</taxon>
    </lineage>
</organism>
<sequence>MADNEIMPPSQGTPNILEGPGDYTVTKTVHSDTYSAIDPSRLDPSLLKDRAVYIGGASRGIGKAIAISFARGGASLIAISARSKASLEPVAEELKAAARDAPALRVVCVAVEASSPQSVAAAADAVARELGGRPLDIVVQNAAVLGTNARITDADPDEWWRVYEVNVRGQFLAAKYFLPLLLQGEGEGQGGLRTFVTVASVGAHLVGEGYSHYQSGKLANLRIAEFVDREYGPHGGEVAKTMSQIFVDTPQISADTIVYLTAEKRQWLSGRYINCTWDMPELLAQEEEIVKGDKLKVRIVL</sequence>
<dbReference type="SUPFAM" id="SSF51735">
    <property type="entry name" value="NAD(P)-binding Rossmann-fold domains"/>
    <property type="match status" value="1"/>
</dbReference>
<keyword evidence="5" id="KW-1185">Reference proteome</keyword>
<dbReference type="CDD" id="cd05233">
    <property type="entry name" value="SDR_c"/>
    <property type="match status" value="1"/>
</dbReference>
<dbReference type="InterPro" id="IPR036291">
    <property type="entry name" value="NAD(P)-bd_dom_sf"/>
</dbReference>
<gene>
    <name evidence="4" type="ORF">SLS63_005499</name>
</gene>
<comment type="similarity">
    <text evidence="1">Belongs to the short-chain dehydrogenases/reductases (SDR) family.</text>
</comment>
<dbReference type="Proteomes" id="UP001430848">
    <property type="component" value="Unassembled WGS sequence"/>
</dbReference>
<name>A0ABR1PB03_DIAER</name>
<comment type="caution">
    <text evidence="4">The sequence shown here is derived from an EMBL/GenBank/DDBJ whole genome shotgun (WGS) entry which is preliminary data.</text>
</comment>
<dbReference type="Pfam" id="PF00106">
    <property type="entry name" value="adh_short"/>
    <property type="match status" value="1"/>
</dbReference>
<accession>A0ABR1PB03</accession>
<evidence type="ECO:0000313" key="4">
    <source>
        <dbReference type="EMBL" id="KAK7731224.1"/>
    </source>
</evidence>
<proteinExistence type="inferred from homology"/>
<dbReference type="InterPro" id="IPR002347">
    <property type="entry name" value="SDR_fam"/>
</dbReference>
<evidence type="ECO:0000256" key="2">
    <source>
        <dbReference type="ARBA" id="ARBA00023002"/>
    </source>
</evidence>
<evidence type="ECO:0000313" key="5">
    <source>
        <dbReference type="Proteomes" id="UP001430848"/>
    </source>
</evidence>